<gene>
    <name evidence="13" type="ORF">CSO01_23270</name>
</gene>
<evidence type="ECO:0000256" key="1">
    <source>
        <dbReference type="ARBA" id="ARBA00000085"/>
    </source>
</evidence>
<dbReference type="GO" id="GO:0005524">
    <property type="term" value="F:ATP binding"/>
    <property type="evidence" value="ECO:0007669"/>
    <property type="project" value="UniProtKB-KW"/>
</dbReference>
<keyword evidence="10" id="KW-0472">Membrane</keyword>
<evidence type="ECO:0000256" key="7">
    <source>
        <dbReference type="ARBA" id="ARBA00022840"/>
    </source>
</evidence>
<evidence type="ECO:0000259" key="11">
    <source>
        <dbReference type="Pfam" id="PF02518"/>
    </source>
</evidence>
<comment type="catalytic activity">
    <reaction evidence="1">
        <text>ATP + protein L-histidine = ADP + protein N-phospho-L-histidine.</text>
        <dbReference type="EC" id="2.7.13.3"/>
    </reaction>
</comment>
<feature type="transmembrane region" description="Helical" evidence="10">
    <location>
        <begin position="142"/>
        <end position="165"/>
    </location>
</feature>
<evidence type="ECO:0000256" key="4">
    <source>
        <dbReference type="ARBA" id="ARBA00022679"/>
    </source>
</evidence>
<dbReference type="Pfam" id="PF07730">
    <property type="entry name" value="HisKA_3"/>
    <property type="match status" value="1"/>
</dbReference>
<dbReference type="InterPro" id="IPR050482">
    <property type="entry name" value="Sensor_HK_TwoCompSys"/>
</dbReference>
<name>A0A512PEP6_9CELL</name>
<comment type="caution">
    <text evidence="13">The sequence shown here is derived from an EMBL/GenBank/DDBJ whole genome shotgun (WGS) entry which is preliminary data.</text>
</comment>
<dbReference type="OrthoDB" id="227596at2"/>
<keyword evidence="4" id="KW-0808">Transferase</keyword>
<dbReference type="AlphaFoldDB" id="A0A512PEP6"/>
<keyword evidence="3" id="KW-0597">Phosphoprotein</keyword>
<keyword evidence="14" id="KW-1185">Reference proteome</keyword>
<dbReference type="SUPFAM" id="SSF55874">
    <property type="entry name" value="ATPase domain of HSP90 chaperone/DNA topoisomerase II/histidine kinase"/>
    <property type="match status" value="1"/>
</dbReference>
<evidence type="ECO:0000256" key="8">
    <source>
        <dbReference type="ARBA" id="ARBA00023012"/>
    </source>
</evidence>
<evidence type="ECO:0000259" key="12">
    <source>
        <dbReference type="Pfam" id="PF07730"/>
    </source>
</evidence>
<feature type="transmembrane region" description="Helical" evidence="10">
    <location>
        <begin position="33"/>
        <end position="49"/>
    </location>
</feature>
<organism evidence="13 14">
    <name type="scientific">Cellulomonas soli</name>
    <dbReference type="NCBI Taxonomy" id="931535"/>
    <lineage>
        <taxon>Bacteria</taxon>
        <taxon>Bacillati</taxon>
        <taxon>Actinomycetota</taxon>
        <taxon>Actinomycetes</taxon>
        <taxon>Micrococcales</taxon>
        <taxon>Cellulomonadaceae</taxon>
        <taxon>Cellulomonas</taxon>
    </lineage>
</organism>
<dbReference type="EMBL" id="BKAL01000007">
    <property type="protein sequence ID" value="GEP69612.1"/>
    <property type="molecule type" value="Genomic_DNA"/>
</dbReference>
<dbReference type="Proteomes" id="UP000321798">
    <property type="component" value="Unassembled WGS sequence"/>
</dbReference>
<accession>A0A512PEP6</accession>
<reference evidence="13 14" key="1">
    <citation type="submission" date="2019-07" db="EMBL/GenBank/DDBJ databases">
        <title>Whole genome shotgun sequence of Cellulomonas soli NBRC 109434.</title>
        <authorList>
            <person name="Hosoyama A."/>
            <person name="Uohara A."/>
            <person name="Ohji S."/>
            <person name="Ichikawa N."/>
        </authorList>
    </citation>
    <scope>NUCLEOTIDE SEQUENCE [LARGE SCALE GENOMIC DNA]</scope>
    <source>
        <strain evidence="13 14">NBRC 109434</strain>
    </source>
</reference>
<evidence type="ECO:0000256" key="3">
    <source>
        <dbReference type="ARBA" id="ARBA00022553"/>
    </source>
</evidence>
<dbReference type="PANTHER" id="PTHR24421">
    <property type="entry name" value="NITRATE/NITRITE SENSOR PROTEIN NARX-RELATED"/>
    <property type="match status" value="1"/>
</dbReference>
<dbReference type="Gene3D" id="1.20.5.1930">
    <property type="match status" value="1"/>
</dbReference>
<feature type="region of interest" description="Disordered" evidence="9">
    <location>
        <begin position="1"/>
        <end position="21"/>
    </location>
</feature>
<evidence type="ECO:0000256" key="2">
    <source>
        <dbReference type="ARBA" id="ARBA00012438"/>
    </source>
</evidence>
<dbReference type="InterPro" id="IPR011712">
    <property type="entry name" value="Sig_transdc_His_kin_sub3_dim/P"/>
</dbReference>
<dbReference type="Pfam" id="PF02518">
    <property type="entry name" value="HATPase_c"/>
    <property type="match status" value="1"/>
</dbReference>
<evidence type="ECO:0000256" key="9">
    <source>
        <dbReference type="SAM" id="MobiDB-lite"/>
    </source>
</evidence>
<proteinExistence type="predicted"/>
<sequence>MPTAPASVASLAPPASGARRGRGRAVWGTTWRLLLACLLGAGAFAIMVVDPPRPTPGQIVVDVVLGLATIVLLPWRRRWPFPLALLAAVTAGFSSLGLAAAGIMVISHATHRRWKQIAVVGAVWTASGLVYDRISVTLEPMHWSLVVGGDLLAYAFCVATGAYIGGRRDLLASLRAQVEAANRERLGLEDRARLTERSRIAREMHDVLAHRISLVAMHAGALAYRTDLTREETAEAATVVRDNAHRALTELRQVLGVLRDPVGGLEPDRPQPTLCDLLELLAEFRATGTRLDVEDTVGDAAADLPGPVGRNAYRIVQEALTNVRKHAPGRPARLRLSGTPGDRLVIEVSNPLPVTDPGDGLPEAAPAVPGAGMGLTGLVERARLAGGELTYGHRPGHVFVVRAWLPWQS</sequence>
<feature type="domain" description="Signal transduction histidine kinase subgroup 3 dimerisation and phosphoacceptor" evidence="12">
    <location>
        <begin position="196"/>
        <end position="261"/>
    </location>
</feature>
<evidence type="ECO:0000313" key="14">
    <source>
        <dbReference type="Proteomes" id="UP000321798"/>
    </source>
</evidence>
<keyword evidence="8" id="KW-0902">Two-component regulatory system</keyword>
<evidence type="ECO:0000256" key="6">
    <source>
        <dbReference type="ARBA" id="ARBA00022777"/>
    </source>
</evidence>
<keyword evidence="10" id="KW-1133">Transmembrane helix</keyword>
<dbReference type="GO" id="GO:0000155">
    <property type="term" value="F:phosphorelay sensor kinase activity"/>
    <property type="evidence" value="ECO:0007669"/>
    <property type="project" value="InterPro"/>
</dbReference>
<feature type="transmembrane region" description="Helical" evidence="10">
    <location>
        <begin position="117"/>
        <end position="136"/>
    </location>
</feature>
<dbReference type="PANTHER" id="PTHR24421:SF10">
    <property type="entry name" value="NITRATE_NITRITE SENSOR PROTEIN NARQ"/>
    <property type="match status" value="1"/>
</dbReference>
<dbReference type="Gene3D" id="3.30.565.10">
    <property type="entry name" value="Histidine kinase-like ATPase, C-terminal domain"/>
    <property type="match status" value="1"/>
</dbReference>
<dbReference type="CDD" id="cd16917">
    <property type="entry name" value="HATPase_UhpB-NarQ-NarX-like"/>
    <property type="match status" value="1"/>
</dbReference>
<keyword evidence="6 13" id="KW-0418">Kinase</keyword>
<evidence type="ECO:0000256" key="10">
    <source>
        <dbReference type="SAM" id="Phobius"/>
    </source>
</evidence>
<keyword evidence="7" id="KW-0067">ATP-binding</keyword>
<feature type="transmembrane region" description="Helical" evidence="10">
    <location>
        <begin position="56"/>
        <end position="75"/>
    </location>
</feature>
<evidence type="ECO:0000313" key="13">
    <source>
        <dbReference type="EMBL" id="GEP69612.1"/>
    </source>
</evidence>
<keyword evidence="10" id="KW-0812">Transmembrane</keyword>
<dbReference type="InterPro" id="IPR003594">
    <property type="entry name" value="HATPase_dom"/>
</dbReference>
<dbReference type="EC" id="2.7.13.3" evidence="2"/>
<feature type="domain" description="Histidine kinase/HSP90-like ATPase" evidence="11">
    <location>
        <begin position="312"/>
        <end position="406"/>
    </location>
</feature>
<dbReference type="GO" id="GO:0016020">
    <property type="term" value="C:membrane"/>
    <property type="evidence" value="ECO:0007669"/>
    <property type="project" value="InterPro"/>
</dbReference>
<evidence type="ECO:0000256" key="5">
    <source>
        <dbReference type="ARBA" id="ARBA00022741"/>
    </source>
</evidence>
<dbReference type="RefSeq" id="WP_146953362.1">
    <property type="nucleotide sequence ID" value="NZ_BAABBJ010000007.1"/>
</dbReference>
<feature type="transmembrane region" description="Helical" evidence="10">
    <location>
        <begin position="81"/>
        <end position="105"/>
    </location>
</feature>
<protein>
    <recommendedName>
        <fullName evidence="2">histidine kinase</fullName>
        <ecNumber evidence="2">2.7.13.3</ecNumber>
    </recommendedName>
</protein>
<dbReference type="InterPro" id="IPR036890">
    <property type="entry name" value="HATPase_C_sf"/>
</dbReference>
<dbReference type="GO" id="GO:0046983">
    <property type="term" value="F:protein dimerization activity"/>
    <property type="evidence" value="ECO:0007669"/>
    <property type="project" value="InterPro"/>
</dbReference>
<keyword evidence="5" id="KW-0547">Nucleotide-binding</keyword>